<dbReference type="Proteomes" id="UP000324222">
    <property type="component" value="Unassembled WGS sequence"/>
</dbReference>
<keyword evidence="3" id="KW-1185">Reference proteome</keyword>
<reference evidence="2 3" key="1">
    <citation type="submission" date="2019-05" db="EMBL/GenBank/DDBJ databases">
        <title>Another draft genome of Portunus trituberculatus and its Hox gene families provides insights of decapod evolution.</title>
        <authorList>
            <person name="Jeong J.-H."/>
            <person name="Song I."/>
            <person name="Kim S."/>
            <person name="Choi T."/>
            <person name="Kim D."/>
            <person name="Ryu S."/>
            <person name="Kim W."/>
        </authorList>
    </citation>
    <scope>NUCLEOTIDE SEQUENCE [LARGE SCALE GENOMIC DNA]</scope>
    <source>
        <tissue evidence="2">Muscle</tissue>
    </source>
</reference>
<proteinExistence type="predicted"/>
<gene>
    <name evidence="2" type="ORF">E2C01_090231</name>
</gene>
<protein>
    <submittedName>
        <fullName evidence="2">Uncharacterized protein</fullName>
    </submittedName>
</protein>
<feature type="transmembrane region" description="Helical" evidence="1">
    <location>
        <begin position="12"/>
        <end position="33"/>
    </location>
</feature>
<sequence>MRFLPTSAWAIPYSVLICIAILTPSALGVGLLLRPSNISCFNAHASTLTILHYTPCPSQHWTCPPTWWPQAFTPPGNLLS</sequence>
<name>A0A5B7JPJ8_PORTR</name>
<evidence type="ECO:0000256" key="1">
    <source>
        <dbReference type="SAM" id="Phobius"/>
    </source>
</evidence>
<evidence type="ECO:0000313" key="2">
    <source>
        <dbReference type="EMBL" id="MPC95037.1"/>
    </source>
</evidence>
<accession>A0A5B7JPJ8</accession>
<organism evidence="2 3">
    <name type="scientific">Portunus trituberculatus</name>
    <name type="common">Swimming crab</name>
    <name type="synonym">Neptunus trituberculatus</name>
    <dbReference type="NCBI Taxonomy" id="210409"/>
    <lineage>
        <taxon>Eukaryota</taxon>
        <taxon>Metazoa</taxon>
        <taxon>Ecdysozoa</taxon>
        <taxon>Arthropoda</taxon>
        <taxon>Crustacea</taxon>
        <taxon>Multicrustacea</taxon>
        <taxon>Malacostraca</taxon>
        <taxon>Eumalacostraca</taxon>
        <taxon>Eucarida</taxon>
        <taxon>Decapoda</taxon>
        <taxon>Pleocyemata</taxon>
        <taxon>Brachyura</taxon>
        <taxon>Eubrachyura</taxon>
        <taxon>Portunoidea</taxon>
        <taxon>Portunidae</taxon>
        <taxon>Portuninae</taxon>
        <taxon>Portunus</taxon>
    </lineage>
</organism>
<keyword evidence="1" id="KW-0472">Membrane</keyword>
<keyword evidence="1" id="KW-0812">Transmembrane</keyword>
<dbReference type="AlphaFoldDB" id="A0A5B7JPJ8"/>
<evidence type="ECO:0000313" key="3">
    <source>
        <dbReference type="Proteomes" id="UP000324222"/>
    </source>
</evidence>
<keyword evidence="1" id="KW-1133">Transmembrane helix</keyword>
<dbReference type="EMBL" id="VSRR010100803">
    <property type="protein sequence ID" value="MPC95037.1"/>
    <property type="molecule type" value="Genomic_DNA"/>
</dbReference>
<comment type="caution">
    <text evidence="2">The sequence shown here is derived from an EMBL/GenBank/DDBJ whole genome shotgun (WGS) entry which is preliminary data.</text>
</comment>